<dbReference type="Proteomes" id="UP001367508">
    <property type="component" value="Unassembled WGS sequence"/>
</dbReference>
<proteinExistence type="predicted"/>
<gene>
    <name evidence="2" type="ORF">VNO77_16172</name>
</gene>
<sequence>MAHQDHQVAEMVSEDVNDERRLYECARKYETIVRQFDELVGLMNNGTSMPKWPKSRRGNASGGRTSVSTSQPNNNEALVQTVTRFLHELRVNPTDLSAHEAHKVNKQ</sequence>
<feature type="region of interest" description="Disordered" evidence="1">
    <location>
        <begin position="43"/>
        <end position="75"/>
    </location>
</feature>
<name>A0AAN9M0J9_CANGL</name>
<evidence type="ECO:0000313" key="2">
    <source>
        <dbReference type="EMBL" id="KAK7345567.1"/>
    </source>
</evidence>
<comment type="caution">
    <text evidence="2">The sequence shown here is derived from an EMBL/GenBank/DDBJ whole genome shotgun (WGS) entry which is preliminary data.</text>
</comment>
<dbReference type="EMBL" id="JAYMYQ010000003">
    <property type="protein sequence ID" value="KAK7345567.1"/>
    <property type="molecule type" value="Genomic_DNA"/>
</dbReference>
<reference evidence="2 3" key="1">
    <citation type="submission" date="2024-01" db="EMBL/GenBank/DDBJ databases">
        <title>The genomes of 5 underutilized Papilionoideae crops provide insights into root nodulation and disease resistanc.</title>
        <authorList>
            <person name="Jiang F."/>
        </authorList>
    </citation>
    <scope>NUCLEOTIDE SEQUENCE [LARGE SCALE GENOMIC DNA]</scope>
    <source>
        <strain evidence="2">LVBAO_FW01</strain>
        <tissue evidence="2">Leaves</tissue>
    </source>
</reference>
<protein>
    <submittedName>
        <fullName evidence="2">Uncharacterized protein</fullName>
    </submittedName>
</protein>
<evidence type="ECO:0000313" key="3">
    <source>
        <dbReference type="Proteomes" id="UP001367508"/>
    </source>
</evidence>
<accession>A0AAN9M0J9</accession>
<evidence type="ECO:0000256" key="1">
    <source>
        <dbReference type="SAM" id="MobiDB-lite"/>
    </source>
</evidence>
<organism evidence="2 3">
    <name type="scientific">Canavalia gladiata</name>
    <name type="common">Sword bean</name>
    <name type="synonym">Dolichos gladiatus</name>
    <dbReference type="NCBI Taxonomy" id="3824"/>
    <lineage>
        <taxon>Eukaryota</taxon>
        <taxon>Viridiplantae</taxon>
        <taxon>Streptophyta</taxon>
        <taxon>Embryophyta</taxon>
        <taxon>Tracheophyta</taxon>
        <taxon>Spermatophyta</taxon>
        <taxon>Magnoliopsida</taxon>
        <taxon>eudicotyledons</taxon>
        <taxon>Gunneridae</taxon>
        <taxon>Pentapetalae</taxon>
        <taxon>rosids</taxon>
        <taxon>fabids</taxon>
        <taxon>Fabales</taxon>
        <taxon>Fabaceae</taxon>
        <taxon>Papilionoideae</taxon>
        <taxon>50 kb inversion clade</taxon>
        <taxon>NPAAA clade</taxon>
        <taxon>indigoferoid/millettioid clade</taxon>
        <taxon>Phaseoleae</taxon>
        <taxon>Canavalia</taxon>
    </lineage>
</organism>
<feature type="compositionally biased region" description="Polar residues" evidence="1">
    <location>
        <begin position="62"/>
        <end position="75"/>
    </location>
</feature>
<dbReference type="AlphaFoldDB" id="A0AAN9M0J9"/>
<keyword evidence="3" id="KW-1185">Reference proteome</keyword>